<feature type="transmembrane region" description="Helical" evidence="2">
    <location>
        <begin position="154"/>
        <end position="172"/>
    </location>
</feature>
<dbReference type="Proteomes" id="UP001500058">
    <property type="component" value="Unassembled WGS sequence"/>
</dbReference>
<feature type="region of interest" description="Disordered" evidence="1">
    <location>
        <begin position="75"/>
        <end position="137"/>
    </location>
</feature>
<evidence type="ECO:0000256" key="2">
    <source>
        <dbReference type="SAM" id="Phobius"/>
    </source>
</evidence>
<organism evidence="3 4">
    <name type="scientific">Streptomyces glaucosporus</name>
    <dbReference type="NCBI Taxonomy" id="284044"/>
    <lineage>
        <taxon>Bacteria</taxon>
        <taxon>Bacillati</taxon>
        <taxon>Actinomycetota</taxon>
        <taxon>Actinomycetes</taxon>
        <taxon>Kitasatosporales</taxon>
        <taxon>Streptomycetaceae</taxon>
        <taxon>Streptomyces</taxon>
    </lineage>
</organism>
<dbReference type="RefSeq" id="WP_344633834.1">
    <property type="nucleotide sequence ID" value="NZ_BAAATJ010000040.1"/>
</dbReference>
<protein>
    <recommendedName>
        <fullName evidence="5">Integral membrane protein</fullName>
    </recommendedName>
</protein>
<dbReference type="InterPro" id="IPR057702">
    <property type="entry name" value="DUF7942"/>
</dbReference>
<dbReference type="NCBIfam" id="NF046119">
    <property type="entry name" value="memb_SCO4225"/>
    <property type="match status" value="1"/>
</dbReference>
<feature type="transmembrane region" description="Helical" evidence="2">
    <location>
        <begin position="210"/>
        <end position="231"/>
    </location>
</feature>
<keyword evidence="2" id="KW-0812">Transmembrane</keyword>
<evidence type="ECO:0000256" key="1">
    <source>
        <dbReference type="SAM" id="MobiDB-lite"/>
    </source>
</evidence>
<dbReference type="Pfam" id="PF25637">
    <property type="entry name" value="DUF7942"/>
    <property type="match status" value="1"/>
</dbReference>
<dbReference type="EMBL" id="BAAATJ010000040">
    <property type="protein sequence ID" value="GAA2417444.1"/>
    <property type="molecule type" value="Genomic_DNA"/>
</dbReference>
<feature type="compositionally biased region" description="Low complexity" evidence="1">
    <location>
        <begin position="77"/>
        <end position="87"/>
    </location>
</feature>
<keyword evidence="4" id="KW-1185">Reference proteome</keyword>
<reference evidence="3 4" key="1">
    <citation type="journal article" date="2019" name="Int. J. Syst. Evol. Microbiol.">
        <title>The Global Catalogue of Microorganisms (GCM) 10K type strain sequencing project: providing services to taxonomists for standard genome sequencing and annotation.</title>
        <authorList>
            <consortium name="The Broad Institute Genomics Platform"/>
            <consortium name="The Broad Institute Genome Sequencing Center for Infectious Disease"/>
            <person name="Wu L."/>
            <person name="Ma J."/>
        </authorList>
    </citation>
    <scope>NUCLEOTIDE SEQUENCE [LARGE SCALE GENOMIC DNA]</scope>
    <source>
        <strain evidence="3 4">JCM 6921</strain>
    </source>
</reference>
<feature type="transmembrane region" description="Helical" evidence="2">
    <location>
        <begin position="184"/>
        <end position="204"/>
    </location>
</feature>
<accession>A0ABN3J0M6</accession>
<evidence type="ECO:0000313" key="3">
    <source>
        <dbReference type="EMBL" id="GAA2417444.1"/>
    </source>
</evidence>
<gene>
    <name evidence="3" type="ORF">GCM10010420_54730</name>
</gene>
<proteinExistence type="predicted"/>
<comment type="caution">
    <text evidence="3">The sequence shown here is derived from an EMBL/GenBank/DDBJ whole genome shotgun (WGS) entry which is preliminary data.</text>
</comment>
<evidence type="ECO:0000313" key="4">
    <source>
        <dbReference type="Proteomes" id="UP001500058"/>
    </source>
</evidence>
<keyword evidence="2" id="KW-0472">Membrane</keyword>
<name>A0ABN3J0M6_9ACTN</name>
<sequence length="244" mass="24736">MAGTGENTPAARRTLRAAYGRLVGEWCDLYAHRLVAVVAAVVSADTAGRTGGDGPEPAEGARRLAAHTARGPLTALRRPACGASRAGPGPPAGPGPSAEPSRPARPPPARLPARREGPYGPGSLYGTATSGGAGGAGGRMNVVRRITTAVAGTWTARGYLALCAALLLWVAFDTAFVQHEDASFAGVLPVLATAPASMLLMLVLPLEGMAFHLSACAVSALVNAAVLNWCVRAAGRSRSTIGAR</sequence>
<keyword evidence="2" id="KW-1133">Transmembrane helix</keyword>
<evidence type="ECO:0008006" key="5">
    <source>
        <dbReference type="Google" id="ProtNLM"/>
    </source>
</evidence>